<accession>A0ABP9HXG8</accession>
<comment type="caution">
    <text evidence="1">The sequence shown here is derived from an EMBL/GenBank/DDBJ whole genome shotgun (WGS) entry which is preliminary data.</text>
</comment>
<protein>
    <submittedName>
        <fullName evidence="1">Uncharacterized protein</fullName>
    </submittedName>
</protein>
<dbReference type="Proteomes" id="UP001500466">
    <property type="component" value="Unassembled WGS sequence"/>
</dbReference>
<evidence type="ECO:0000313" key="1">
    <source>
        <dbReference type="EMBL" id="GAA4980725.1"/>
    </source>
</evidence>
<name>A0ABP9HXG8_9ACTN</name>
<sequence length="101" mass="11115">MHDEITATVGGEFYSFDGRILEIFGREYSRRFHIRHLHLSVTGPDRKGRRTVTLAHGRPEAPGDSLTWHPTATEWEQSPDLAALLEAVQAGIDSAPGPGPV</sequence>
<gene>
    <name evidence="1" type="ORF">GCM10023205_57250</name>
</gene>
<dbReference type="RefSeq" id="WP_345678602.1">
    <property type="nucleotide sequence ID" value="NZ_BAABHS010000023.1"/>
</dbReference>
<organism evidence="1 2">
    <name type="scientific">Yinghuangia aomiensis</name>
    <dbReference type="NCBI Taxonomy" id="676205"/>
    <lineage>
        <taxon>Bacteria</taxon>
        <taxon>Bacillati</taxon>
        <taxon>Actinomycetota</taxon>
        <taxon>Actinomycetes</taxon>
        <taxon>Kitasatosporales</taxon>
        <taxon>Streptomycetaceae</taxon>
        <taxon>Yinghuangia</taxon>
    </lineage>
</organism>
<dbReference type="EMBL" id="BAABHS010000023">
    <property type="protein sequence ID" value="GAA4980725.1"/>
    <property type="molecule type" value="Genomic_DNA"/>
</dbReference>
<proteinExistence type="predicted"/>
<keyword evidence="2" id="KW-1185">Reference proteome</keyword>
<evidence type="ECO:0000313" key="2">
    <source>
        <dbReference type="Proteomes" id="UP001500466"/>
    </source>
</evidence>
<reference evidence="2" key="1">
    <citation type="journal article" date="2019" name="Int. J. Syst. Evol. Microbiol.">
        <title>The Global Catalogue of Microorganisms (GCM) 10K type strain sequencing project: providing services to taxonomists for standard genome sequencing and annotation.</title>
        <authorList>
            <consortium name="The Broad Institute Genomics Platform"/>
            <consortium name="The Broad Institute Genome Sequencing Center for Infectious Disease"/>
            <person name="Wu L."/>
            <person name="Ma J."/>
        </authorList>
    </citation>
    <scope>NUCLEOTIDE SEQUENCE [LARGE SCALE GENOMIC DNA]</scope>
    <source>
        <strain evidence="2">JCM 17986</strain>
    </source>
</reference>